<keyword evidence="1 3" id="KW-0378">Hydrolase</keyword>
<dbReference type="PANTHER" id="PTHR34142:SF1">
    <property type="entry name" value="GLYCOSIDE HYDROLASE FAMILY 5 DOMAIN-CONTAINING PROTEIN"/>
    <property type="match status" value="1"/>
</dbReference>
<evidence type="ECO:0000256" key="3">
    <source>
        <dbReference type="RuleBase" id="RU361153"/>
    </source>
</evidence>
<dbReference type="GO" id="GO:0000272">
    <property type="term" value="P:polysaccharide catabolic process"/>
    <property type="evidence" value="ECO:0007669"/>
    <property type="project" value="InterPro"/>
</dbReference>
<comment type="caution">
    <text evidence="7">The sequence shown here is derived from an EMBL/GenBank/DDBJ whole genome shotgun (WGS) entry which is preliminary data.</text>
</comment>
<evidence type="ECO:0000256" key="5">
    <source>
        <dbReference type="SAM" id="SignalP"/>
    </source>
</evidence>
<dbReference type="Proteomes" id="UP000294616">
    <property type="component" value="Unassembled WGS sequence"/>
</dbReference>
<name>A0A4R1M7N1_9SPHI</name>
<organism evidence="7 8">
    <name type="scientific">Albibacterium bauzanense</name>
    <dbReference type="NCBI Taxonomy" id="653929"/>
    <lineage>
        <taxon>Bacteria</taxon>
        <taxon>Pseudomonadati</taxon>
        <taxon>Bacteroidota</taxon>
        <taxon>Sphingobacteriia</taxon>
        <taxon>Sphingobacteriales</taxon>
        <taxon>Sphingobacteriaceae</taxon>
        <taxon>Albibacterium</taxon>
    </lineage>
</organism>
<protein>
    <submittedName>
        <fullName evidence="7">Endoglucanase</fullName>
    </submittedName>
</protein>
<dbReference type="Gene3D" id="3.20.20.80">
    <property type="entry name" value="Glycosidases"/>
    <property type="match status" value="1"/>
</dbReference>
<dbReference type="InterPro" id="IPR017853">
    <property type="entry name" value="GH"/>
</dbReference>
<dbReference type="InterPro" id="IPR001547">
    <property type="entry name" value="Glyco_hydro_5"/>
</dbReference>
<dbReference type="Pfam" id="PF00150">
    <property type="entry name" value="Cellulase"/>
    <property type="match status" value="1"/>
</dbReference>
<evidence type="ECO:0000313" key="8">
    <source>
        <dbReference type="Proteomes" id="UP000294616"/>
    </source>
</evidence>
<dbReference type="RefSeq" id="WP_246012755.1">
    <property type="nucleotide sequence ID" value="NZ_SMGO01000001.1"/>
</dbReference>
<feature type="region of interest" description="Disordered" evidence="4">
    <location>
        <begin position="26"/>
        <end position="45"/>
    </location>
</feature>
<feature type="domain" description="Glycoside hydrolase family 5" evidence="6">
    <location>
        <begin position="65"/>
        <end position="312"/>
    </location>
</feature>
<reference evidence="7 8" key="1">
    <citation type="submission" date="2019-03" db="EMBL/GenBank/DDBJ databases">
        <title>Genomic Encyclopedia of Archaeal and Bacterial Type Strains, Phase II (KMG-II): from individual species to whole genera.</title>
        <authorList>
            <person name="Goeker M."/>
        </authorList>
    </citation>
    <scope>NUCLEOTIDE SEQUENCE [LARGE SCALE GENOMIC DNA]</scope>
    <source>
        <strain evidence="7 8">DSM 22554</strain>
    </source>
</reference>
<feature type="compositionally biased region" description="Basic and acidic residues" evidence="4">
    <location>
        <begin position="36"/>
        <end position="45"/>
    </location>
</feature>
<sequence>MKRLLIFLFLIFVSFSFTKARSADHKMQGSQSKSHNNGDLEGKASAKQTSVERHGYLSVQNGKMVDQHGFQPQLRGISFSWSIWEGEKYYNKEVVDWLVDDFKVDLIRLSMAIEPDGGYLQSPKKQEEKIISLIDQGIERGVYVIIDWHDHNANKNQTESAAFFQEMSKRYQHVPNVIYEIWNEPERQTWPEIKAYSEKIISAIRTYDKRNLIVVGSPHWDQDVDVTAKDPINLSDNLVYSFHFYASDPGHQEKLREKAEIAIGLGLPLFITEWGVGESNGDGEFNLEKTDRWVRWMEKHKLSWVNWNITDKEETTALLKPGAPVNGGWNTSNLTPAGDYIRTVLRNFDANK</sequence>
<dbReference type="AlphaFoldDB" id="A0A4R1M7N1"/>
<dbReference type="PANTHER" id="PTHR34142">
    <property type="entry name" value="ENDO-BETA-1,4-GLUCANASE A"/>
    <property type="match status" value="1"/>
</dbReference>
<feature type="signal peptide" evidence="5">
    <location>
        <begin position="1"/>
        <end position="22"/>
    </location>
</feature>
<keyword evidence="8" id="KW-1185">Reference proteome</keyword>
<evidence type="ECO:0000256" key="1">
    <source>
        <dbReference type="ARBA" id="ARBA00022801"/>
    </source>
</evidence>
<evidence type="ECO:0000259" key="6">
    <source>
        <dbReference type="Pfam" id="PF00150"/>
    </source>
</evidence>
<accession>A0A4R1M7N1</accession>
<evidence type="ECO:0000256" key="4">
    <source>
        <dbReference type="SAM" id="MobiDB-lite"/>
    </source>
</evidence>
<proteinExistence type="inferred from homology"/>
<dbReference type="GO" id="GO:0004553">
    <property type="term" value="F:hydrolase activity, hydrolyzing O-glycosyl compounds"/>
    <property type="evidence" value="ECO:0007669"/>
    <property type="project" value="InterPro"/>
</dbReference>
<keyword evidence="5" id="KW-0732">Signal</keyword>
<feature type="chain" id="PRO_5020425186" evidence="5">
    <location>
        <begin position="23"/>
        <end position="352"/>
    </location>
</feature>
<dbReference type="EMBL" id="SMGO01000001">
    <property type="protein sequence ID" value="TCK85849.1"/>
    <property type="molecule type" value="Genomic_DNA"/>
</dbReference>
<keyword evidence="2 3" id="KW-0326">Glycosidase</keyword>
<evidence type="ECO:0000313" key="7">
    <source>
        <dbReference type="EMBL" id="TCK85849.1"/>
    </source>
</evidence>
<gene>
    <name evidence="7" type="ORF">C8N28_1166</name>
</gene>
<dbReference type="SUPFAM" id="SSF51445">
    <property type="entry name" value="(Trans)glycosidases"/>
    <property type="match status" value="1"/>
</dbReference>
<evidence type="ECO:0000256" key="2">
    <source>
        <dbReference type="ARBA" id="ARBA00023295"/>
    </source>
</evidence>
<comment type="similarity">
    <text evidence="3">Belongs to the glycosyl hydrolase 5 (cellulase A) family.</text>
</comment>